<dbReference type="RefSeq" id="WP_198618499.1">
    <property type="nucleotide sequence ID" value="NZ_JABANU010000024.1"/>
</dbReference>
<dbReference type="EMBL" id="JABANU010000024">
    <property type="protein sequence ID" value="MBI5975725.1"/>
    <property type="molecule type" value="Genomic_DNA"/>
</dbReference>
<reference evidence="1 2" key="1">
    <citation type="submission" date="2020-04" db="EMBL/GenBank/DDBJ databases">
        <title>Staphylococcus species from domestic dog.</title>
        <authorList>
            <person name="Paterson G.K."/>
        </authorList>
    </citation>
    <scope>NUCLEOTIDE SEQUENCE [LARGE SCALE GENOMIC DNA]</scope>
    <source>
        <strain evidence="1 2">H16/1A</strain>
    </source>
</reference>
<gene>
    <name evidence="1" type="ORF">HHH54_08950</name>
</gene>
<protein>
    <recommendedName>
        <fullName evidence="3">Phage protein</fullName>
    </recommendedName>
</protein>
<dbReference type="Proteomes" id="UP000751852">
    <property type="component" value="Unassembled WGS sequence"/>
</dbReference>
<name>A0ABS0TAZ9_9STAP</name>
<keyword evidence="2" id="KW-1185">Reference proteome</keyword>
<evidence type="ECO:0000313" key="1">
    <source>
        <dbReference type="EMBL" id="MBI5975725.1"/>
    </source>
</evidence>
<evidence type="ECO:0000313" key="2">
    <source>
        <dbReference type="Proteomes" id="UP000751852"/>
    </source>
</evidence>
<sequence length="72" mass="8607">MKFNDWIITIKYEGEHEVVKNEDTLLVINENYDVVLVLKEQNGFMKVSRVNYDSEFYINADTKELVLEIKDY</sequence>
<proteinExistence type="predicted"/>
<evidence type="ECO:0008006" key="3">
    <source>
        <dbReference type="Google" id="ProtNLM"/>
    </source>
</evidence>
<organism evidence="1 2">
    <name type="scientific">Staphylococcus canis</name>
    <dbReference type="NCBI Taxonomy" id="2724942"/>
    <lineage>
        <taxon>Bacteria</taxon>
        <taxon>Bacillati</taxon>
        <taxon>Bacillota</taxon>
        <taxon>Bacilli</taxon>
        <taxon>Bacillales</taxon>
        <taxon>Staphylococcaceae</taxon>
        <taxon>Staphylococcus</taxon>
    </lineage>
</organism>
<comment type="caution">
    <text evidence="1">The sequence shown here is derived from an EMBL/GenBank/DDBJ whole genome shotgun (WGS) entry which is preliminary data.</text>
</comment>
<accession>A0ABS0TAZ9</accession>